<evidence type="ECO:0000256" key="4">
    <source>
        <dbReference type="ARBA" id="ARBA00023002"/>
    </source>
</evidence>
<keyword evidence="6" id="KW-1185">Reference proteome</keyword>
<keyword evidence="3" id="KW-0521">NADP</keyword>
<name>A0A1I2TJD1_9BACL</name>
<dbReference type="InterPro" id="IPR002347">
    <property type="entry name" value="SDR_fam"/>
</dbReference>
<proteinExistence type="predicted"/>
<evidence type="ECO:0000313" key="6">
    <source>
        <dbReference type="Proteomes" id="UP000198752"/>
    </source>
</evidence>
<evidence type="ECO:0000313" key="5">
    <source>
        <dbReference type="EMBL" id="SFG64950.1"/>
    </source>
</evidence>
<organism evidence="5 6">
    <name type="scientific">Sporolactobacillus nakayamae</name>
    <dbReference type="NCBI Taxonomy" id="269670"/>
    <lineage>
        <taxon>Bacteria</taxon>
        <taxon>Bacillati</taxon>
        <taxon>Bacillota</taxon>
        <taxon>Bacilli</taxon>
        <taxon>Bacillales</taxon>
        <taxon>Sporolactobacillaceae</taxon>
        <taxon>Sporolactobacillus</taxon>
    </lineage>
</organism>
<dbReference type="AlphaFoldDB" id="A0A1I2TJD1"/>
<dbReference type="SUPFAM" id="SSF51735">
    <property type="entry name" value="NAD(P)-binding Rossmann-fold domains"/>
    <property type="match status" value="1"/>
</dbReference>
<dbReference type="STRING" id="269670.SAMN02982927_02331"/>
<dbReference type="Pfam" id="PF00106">
    <property type="entry name" value="adh_short"/>
    <property type="match status" value="1"/>
</dbReference>
<protein>
    <submittedName>
        <fullName evidence="5">Benzil reductase ((S)-benzoin forming)</fullName>
    </submittedName>
</protein>
<dbReference type="OrthoDB" id="9794387at2"/>
<dbReference type="InterPro" id="IPR036291">
    <property type="entry name" value="NAD(P)-bd_dom_sf"/>
</dbReference>
<accession>A0A1I2TJD1</accession>
<gene>
    <name evidence="5" type="ORF">SAMN02982927_02331</name>
</gene>
<dbReference type="Gene3D" id="3.40.50.720">
    <property type="entry name" value="NAD(P)-binding Rossmann-like Domain"/>
    <property type="match status" value="1"/>
</dbReference>
<keyword evidence="4" id="KW-0560">Oxidoreductase</keyword>
<dbReference type="PANTHER" id="PTHR44085:SF2">
    <property type="entry name" value="SEPIAPTERIN REDUCTASE"/>
    <property type="match status" value="1"/>
</dbReference>
<dbReference type="EMBL" id="FOOY01000016">
    <property type="protein sequence ID" value="SFG64950.1"/>
    <property type="molecule type" value="Genomic_DNA"/>
</dbReference>
<dbReference type="GO" id="GO:0004757">
    <property type="term" value="F:sepiapterin reductase (NADP+) activity"/>
    <property type="evidence" value="ECO:0007669"/>
    <property type="project" value="TreeGrafter"/>
</dbReference>
<dbReference type="GO" id="GO:0005737">
    <property type="term" value="C:cytoplasm"/>
    <property type="evidence" value="ECO:0007669"/>
    <property type="project" value="UniProtKB-SubCell"/>
</dbReference>
<sequence length="251" mass="27585">MEMALVTGVSKGLGFQISKILTEQNIEVIGLSRSTNEKVQSLITNSKGRYSHISADLTHLDDIESLMKRVCERIADAKPHKLYVVNNASMVEPIERVGFLDHHAIQKAVQLNLLAPMLINNTLLKELRNEAVEVIIVNVTSGAAERPIHGWSVYNATKAAVNMHTEVAGLEQENTNGSNKIVAFSPGIMDTEMQGTIRSAEEDAFADINTFLGFKTNGKLRQPSDVAKALVGLILNEQLQNGKIYHVDELI</sequence>
<dbReference type="RefSeq" id="WP_093673146.1">
    <property type="nucleotide sequence ID" value="NZ_FOOY01000016.1"/>
</dbReference>
<evidence type="ECO:0000256" key="2">
    <source>
        <dbReference type="ARBA" id="ARBA00022490"/>
    </source>
</evidence>
<evidence type="ECO:0000256" key="1">
    <source>
        <dbReference type="ARBA" id="ARBA00004496"/>
    </source>
</evidence>
<comment type="subcellular location">
    <subcellularLocation>
        <location evidence="1">Cytoplasm</location>
    </subcellularLocation>
</comment>
<dbReference type="GO" id="GO:0006729">
    <property type="term" value="P:tetrahydrobiopterin biosynthetic process"/>
    <property type="evidence" value="ECO:0007669"/>
    <property type="project" value="TreeGrafter"/>
</dbReference>
<dbReference type="InterPro" id="IPR051721">
    <property type="entry name" value="Biopterin_syn/organic_redct"/>
</dbReference>
<keyword evidence="2" id="KW-0963">Cytoplasm</keyword>
<dbReference type="PRINTS" id="PR00081">
    <property type="entry name" value="GDHRDH"/>
</dbReference>
<dbReference type="NCBIfam" id="NF005381">
    <property type="entry name" value="PRK06924.1"/>
    <property type="match status" value="1"/>
</dbReference>
<evidence type="ECO:0000256" key="3">
    <source>
        <dbReference type="ARBA" id="ARBA00022857"/>
    </source>
</evidence>
<dbReference type="Proteomes" id="UP000198752">
    <property type="component" value="Unassembled WGS sequence"/>
</dbReference>
<dbReference type="PANTHER" id="PTHR44085">
    <property type="entry name" value="SEPIAPTERIN REDUCTASE"/>
    <property type="match status" value="1"/>
</dbReference>
<reference evidence="6" key="1">
    <citation type="submission" date="2016-10" db="EMBL/GenBank/DDBJ databases">
        <authorList>
            <person name="Varghese N."/>
            <person name="Submissions S."/>
        </authorList>
    </citation>
    <scope>NUCLEOTIDE SEQUENCE [LARGE SCALE GENOMIC DNA]</scope>
    <source>
        <strain evidence="6">ATCC 700379</strain>
    </source>
</reference>